<reference evidence="1 2" key="1">
    <citation type="submission" date="2019-09" db="EMBL/GenBank/DDBJ databases">
        <title>A chromosome-level genome assembly of the Chinese tupelo Nyssa sinensis.</title>
        <authorList>
            <person name="Yang X."/>
            <person name="Kang M."/>
            <person name="Yang Y."/>
            <person name="Xiong H."/>
            <person name="Wang M."/>
            <person name="Zhang Z."/>
            <person name="Wang Z."/>
            <person name="Wu H."/>
            <person name="Ma T."/>
            <person name="Liu J."/>
            <person name="Xi Z."/>
        </authorList>
    </citation>
    <scope>NUCLEOTIDE SEQUENCE [LARGE SCALE GENOMIC DNA]</scope>
    <source>
        <strain evidence="1">J267</strain>
        <tissue evidence="1">Leaf</tissue>
    </source>
</reference>
<sequence length="134" mass="14458">MIGGASVGIPIGISGSMVCSVKRRHVVGHGLIGLIKLVETLDSEMTSFATDLACWASTTRITMTNTVAPTTTRGTEVDGARLGLYKIIVIESASAGWISGLVQTLLFDSFFYYYFQSYKNNVKLLIMSGFGFCI</sequence>
<name>A0A5J4ZNJ9_9ASTE</name>
<dbReference type="Proteomes" id="UP000325577">
    <property type="component" value="Linkage Group LG6"/>
</dbReference>
<accession>A0A5J4ZNJ9</accession>
<dbReference type="AlphaFoldDB" id="A0A5J4ZNJ9"/>
<gene>
    <name evidence="1" type="ORF">F0562_013660</name>
</gene>
<organism evidence="1 2">
    <name type="scientific">Nyssa sinensis</name>
    <dbReference type="NCBI Taxonomy" id="561372"/>
    <lineage>
        <taxon>Eukaryota</taxon>
        <taxon>Viridiplantae</taxon>
        <taxon>Streptophyta</taxon>
        <taxon>Embryophyta</taxon>
        <taxon>Tracheophyta</taxon>
        <taxon>Spermatophyta</taxon>
        <taxon>Magnoliopsida</taxon>
        <taxon>eudicotyledons</taxon>
        <taxon>Gunneridae</taxon>
        <taxon>Pentapetalae</taxon>
        <taxon>asterids</taxon>
        <taxon>Cornales</taxon>
        <taxon>Nyssaceae</taxon>
        <taxon>Nyssa</taxon>
    </lineage>
</organism>
<evidence type="ECO:0000313" key="2">
    <source>
        <dbReference type="Proteomes" id="UP000325577"/>
    </source>
</evidence>
<evidence type="ECO:0000313" key="1">
    <source>
        <dbReference type="EMBL" id="KAA8519404.1"/>
    </source>
</evidence>
<proteinExistence type="predicted"/>
<keyword evidence="2" id="KW-1185">Reference proteome</keyword>
<dbReference type="EMBL" id="CM018049">
    <property type="protein sequence ID" value="KAA8519404.1"/>
    <property type="molecule type" value="Genomic_DNA"/>
</dbReference>
<protein>
    <submittedName>
        <fullName evidence="1">Uncharacterized protein</fullName>
    </submittedName>
</protein>